<dbReference type="PROSITE" id="PS00028">
    <property type="entry name" value="ZINC_FINGER_C2H2_1"/>
    <property type="match status" value="1"/>
</dbReference>
<accession>A0A9Q0KBV0</accession>
<organism evidence="3 4">
    <name type="scientific">Protea cynaroides</name>
    <dbReference type="NCBI Taxonomy" id="273540"/>
    <lineage>
        <taxon>Eukaryota</taxon>
        <taxon>Viridiplantae</taxon>
        <taxon>Streptophyta</taxon>
        <taxon>Embryophyta</taxon>
        <taxon>Tracheophyta</taxon>
        <taxon>Spermatophyta</taxon>
        <taxon>Magnoliopsida</taxon>
        <taxon>Proteales</taxon>
        <taxon>Proteaceae</taxon>
        <taxon>Protea</taxon>
    </lineage>
</organism>
<keyword evidence="1" id="KW-0479">Metal-binding</keyword>
<dbReference type="OrthoDB" id="1933825at2759"/>
<dbReference type="Proteomes" id="UP001141806">
    <property type="component" value="Unassembled WGS sequence"/>
</dbReference>
<evidence type="ECO:0000313" key="4">
    <source>
        <dbReference type="Proteomes" id="UP001141806"/>
    </source>
</evidence>
<comment type="caution">
    <text evidence="3">The sequence shown here is derived from an EMBL/GenBank/DDBJ whole genome shotgun (WGS) entry which is preliminary data.</text>
</comment>
<keyword evidence="4" id="KW-1185">Reference proteome</keyword>
<dbReference type="InterPro" id="IPR036236">
    <property type="entry name" value="Znf_C2H2_sf"/>
</dbReference>
<evidence type="ECO:0000259" key="2">
    <source>
        <dbReference type="PROSITE" id="PS50157"/>
    </source>
</evidence>
<dbReference type="InterPro" id="IPR013087">
    <property type="entry name" value="Znf_C2H2_type"/>
</dbReference>
<proteinExistence type="predicted"/>
<dbReference type="GO" id="GO:0008270">
    <property type="term" value="F:zinc ion binding"/>
    <property type="evidence" value="ECO:0007669"/>
    <property type="project" value="UniProtKB-KW"/>
</dbReference>
<sequence length="219" mass="24548">MIFPTEEEEEEEKEATKIFACNQNVQQPKGANDNGAVAIFACNQNVQQPKGASDNGAVAEEKFGEWLNLSLGRNEPLMTGDSESPSKPASNRVFSCNFCMRKFFSSQALGGHQNAHKRERGTVRRFHSQRELPMMDLPLSSPLVKSLGVRPHSLVHKPSREGTRMVARFNDADTGFRMSWTPFTFEETMDLMWPGSFQGGTQSPNQPTELLKLDLNLRL</sequence>
<dbReference type="Gene3D" id="3.30.160.60">
    <property type="entry name" value="Classic Zinc Finger"/>
    <property type="match status" value="1"/>
</dbReference>
<dbReference type="PANTHER" id="PTHR47593:SF8">
    <property type="entry name" value="OS12G0581900 PROTEIN"/>
    <property type="match status" value="1"/>
</dbReference>
<dbReference type="EMBL" id="JAMYWD010000007">
    <property type="protein sequence ID" value="KAJ4967580.1"/>
    <property type="molecule type" value="Genomic_DNA"/>
</dbReference>
<protein>
    <recommendedName>
        <fullName evidence="2">C2H2-type domain-containing protein</fullName>
    </recommendedName>
</protein>
<evidence type="ECO:0000256" key="1">
    <source>
        <dbReference type="PROSITE-ProRule" id="PRU00042"/>
    </source>
</evidence>
<dbReference type="SUPFAM" id="SSF57667">
    <property type="entry name" value="beta-beta-alpha zinc fingers"/>
    <property type="match status" value="1"/>
</dbReference>
<dbReference type="AlphaFoldDB" id="A0A9Q0KBV0"/>
<dbReference type="PROSITE" id="PS50157">
    <property type="entry name" value="ZINC_FINGER_C2H2_2"/>
    <property type="match status" value="1"/>
</dbReference>
<keyword evidence="1" id="KW-0863">Zinc-finger</keyword>
<keyword evidence="1" id="KW-0862">Zinc</keyword>
<evidence type="ECO:0000313" key="3">
    <source>
        <dbReference type="EMBL" id="KAJ4967580.1"/>
    </source>
</evidence>
<gene>
    <name evidence="3" type="ORF">NE237_019429</name>
</gene>
<reference evidence="3" key="1">
    <citation type="journal article" date="2023" name="Plant J.">
        <title>The genome of the king protea, Protea cynaroides.</title>
        <authorList>
            <person name="Chang J."/>
            <person name="Duong T.A."/>
            <person name="Schoeman C."/>
            <person name="Ma X."/>
            <person name="Roodt D."/>
            <person name="Barker N."/>
            <person name="Li Z."/>
            <person name="Van de Peer Y."/>
            <person name="Mizrachi E."/>
        </authorList>
    </citation>
    <scope>NUCLEOTIDE SEQUENCE</scope>
    <source>
        <tissue evidence="3">Young leaves</tissue>
    </source>
</reference>
<feature type="domain" description="C2H2-type" evidence="2">
    <location>
        <begin position="94"/>
        <end position="121"/>
    </location>
</feature>
<dbReference type="InterPro" id="IPR053266">
    <property type="entry name" value="Zinc_finger_protein_7"/>
</dbReference>
<dbReference type="PANTHER" id="PTHR47593">
    <property type="entry name" value="ZINC FINGER PROTEIN 4-LIKE"/>
    <property type="match status" value="1"/>
</dbReference>
<name>A0A9Q0KBV0_9MAGN</name>